<organism evidence="2 3">
    <name type="scientific">Polypedilum vanderplanki</name>
    <name type="common">Sleeping chironomid midge</name>
    <dbReference type="NCBI Taxonomy" id="319348"/>
    <lineage>
        <taxon>Eukaryota</taxon>
        <taxon>Metazoa</taxon>
        <taxon>Ecdysozoa</taxon>
        <taxon>Arthropoda</taxon>
        <taxon>Hexapoda</taxon>
        <taxon>Insecta</taxon>
        <taxon>Pterygota</taxon>
        <taxon>Neoptera</taxon>
        <taxon>Endopterygota</taxon>
        <taxon>Diptera</taxon>
        <taxon>Nematocera</taxon>
        <taxon>Chironomoidea</taxon>
        <taxon>Chironomidae</taxon>
        <taxon>Chironominae</taxon>
        <taxon>Polypedilum</taxon>
        <taxon>Polypedilum</taxon>
    </lineage>
</organism>
<comment type="caution">
    <text evidence="2">The sequence shown here is derived from an EMBL/GenBank/DDBJ whole genome shotgun (WGS) entry which is preliminary data.</text>
</comment>
<feature type="region of interest" description="Disordered" evidence="1">
    <location>
        <begin position="61"/>
        <end position="86"/>
    </location>
</feature>
<accession>A0A9J6C1H0</accession>
<name>A0A9J6C1H0_POLVA</name>
<evidence type="ECO:0008006" key="4">
    <source>
        <dbReference type="Google" id="ProtNLM"/>
    </source>
</evidence>
<evidence type="ECO:0000313" key="3">
    <source>
        <dbReference type="Proteomes" id="UP001107558"/>
    </source>
</evidence>
<keyword evidence="3" id="KW-1185">Reference proteome</keyword>
<protein>
    <recommendedName>
        <fullName evidence="4">Serine-threonine/tyrosine-protein kinase catalytic domain-containing protein</fullName>
    </recommendedName>
</protein>
<sequence>MLNCWNAKPESRPLFNELERKLSSFMMDSVKDHYLDLNEPYMQSKYKKLLSMSPKSGVVKYNLRPDSPTIAKNLDTSPKNKKNVNKKPELPEEIPMLVTIKMACQFMTQMKSK</sequence>
<gene>
    <name evidence="2" type="ORF">PVAND_005755</name>
</gene>
<evidence type="ECO:0000256" key="1">
    <source>
        <dbReference type="SAM" id="MobiDB-lite"/>
    </source>
</evidence>
<reference evidence="2" key="1">
    <citation type="submission" date="2021-03" db="EMBL/GenBank/DDBJ databases">
        <title>Chromosome level genome of the anhydrobiotic midge Polypedilum vanderplanki.</title>
        <authorList>
            <person name="Yoshida Y."/>
            <person name="Kikawada T."/>
            <person name="Gusev O."/>
        </authorList>
    </citation>
    <scope>NUCLEOTIDE SEQUENCE</scope>
    <source>
        <strain evidence="2">NIAS01</strain>
        <tissue evidence="2">Whole body or cell culture</tissue>
    </source>
</reference>
<dbReference type="Proteomes" id="UP001107558">
    <property type="component" value="Chromosome 2"/>
</dbReference>
<proteinExistence type="predicted"/>
<dbReference type="EMBL" id="JADBJN010000002">
    <property type="protein sequence ID" value="KAG5675895.1"/>
    <property type="molecule type" value="Genomic_DNA"/>
</dbReference>
<evidence type="ECO:0000313" key="2">
    <source>
        <dbReference type="EMBL" id="KAG5675895.1"/>
    </source>
</evidence>
<dbReference type="OrthoDB" id="6420333at2759"/>
<dbReference type="AlphaFoldDB" id="A0A9J6C1H0"/>